<evidence type="ECO:0000313" key="12">
    <source>
        <dbReference type="Proteomes" id="UP000591941"/>
    </source>
</evidence>
<dbReference type="GO" id="GO:0046872">
    <property type="term" value="F:metal ion binding"/>
    <property type="evidence" value="ECO:0007669"/>
    <property type="project" value="UniProtKB-UniRule"/>
</dbReference>
<dbReference type="Pfam" id="PF01867">
    <property type="entry name" value="Cas_Cas1"/>
    <property type="match status" value="1"/>
</dbReference>
<sequence length="294" mass="33924">MSWRTVVITKPAKLELRLNYLVVRSIDHVEKISLTELGALVIETLQVSITGSLISALLAQEIRIIICDEHHDPQGEILPYYGCHDCSRKIQMQMGWQETTKKLLWQQIIRQKIMNQRKTLAYFCSDATDAVARLAQYETQVEIGDATHRESLAAKEYFPALLGKGFTRAAETAQNAALNYGYQIIISIFSREIKIAGYLTELGIFHDSQHNHFNLSSDLMEPWRPVVDAFVREKEWEQFAVEEKHMMQRLVTQEVTFRGQKQSVPNAIRMYVNSVFQALNHDDISQVHFFNHEL</sequence>
<keyword evidence="8 10" id="KW-0464">Manganese</keyword>
<dbReference type="NCBIfam" id="TIGR03639">
    <property type="entry name" value="cas1_NMENI"/>
    <property type="match status" value="1"/>
</dbReference>
<comment type="caution">
    <text evidence="11">The sequence shown here is derived from an EMBL/GenBank/DDBJ whole genome shotgun (WGS) entry which is preliminary data.</text>
</comment>
<dbReference type="NCBIfam" id="TIGR00287">
    <property type="entry name" value="cas1"/>
    <property type="match status" value="1"/>
</dbReference>
<dbReference type="Proteomes" id="UP000591941">
    <property type="component" value="Unassembled WGS sequence"/>
</dbReference>
<evidence type="ECO:0000256" key="2">
    <source>
        <dbReference type="ARBA" id="ARBA00022723"/>
    </source>
</evidence>
<dbReference type="HAMAP" id="MF_01470">
    <property type="entry name" value="Cas1"/>
    <property type="match status" value="1"/>
</dbReference>
<dbReference type="GO" id="GO:0004520">
    <property type="term" value="F:DNA endonuclease activity"/>
    <property type="evidence" value="ECO:0007669"/>
    <property type="project" value="InterPro"/>
</dbReference>
<dbReference type="InterPro" id="IPR042206">
    <property type="entry name" value="CRISPR-assoc_Cas1_C"/>
</dbReference>
<evidence type="ECO:0000256" key="1">
    <source>
        <dbReference type="ARBA" id="ARBA00022722"/>
    </source>
</evidence>
<feature type="binding site" evidence="10">
    <location>
        <position position="150"/>
    </location>
    <ligand>
        <name>Mn(2+)</name>
        <dbReference type="ChEBI" id="CHEBI:29035"/>
    </ligand>
</feature>
<evidence type="ECO:0000256" key="10">
    <source>
        <dbReference type="HAMAP-Rule" id="MF_01470"/>
    </source>
</evidence>
<comment type="cofactor">
    <cofactor evidence="10">
        <name>Mg(2+)</name>
        <dbReference type="ChEBI" id="CHEBI:18420"/>
    </cofactor>
    <cofactor evidence="10">
        <name>Mn(2+)</name>
        <dbReference type="ChEBI" id="CHEBI:29035"/>
    </cofactor>
</comment>
<dbReference type="EC" id="3.1.-.-" evidence="10"/>
<organism evidence="11 12">
    <name type="scientific">Negativicoccus succinicivorans</name>
    <dbReference type="NCBI Taxonomy" id="620903"/>
    <lineage>
        <taxon>Bacteria</taxon>
        <taxon>Bacillati</taxon>
        <taxon>Bacillota</taxon>
        <taxon>Negativicutes</taxon>
        <taxon>Veillonellales</taxon>
        <taxon>Veillonellaceae</taxon>
        <taxon>Negativicoccus</taxon>
    </lineage>
</organism>
<name>A0A841R0T8_9FIRM</name>
<evidence type="ECO:0000256" key="9">
    <source>
        <dbReference type="ARBA" id="ARBA00038592"/>
    </source>
</evidence>
<dbReference type="InterPro" id="IPR042211">
    <property type="entry name" value="CRISPR-assoc_Cas1_N"/>
</dbReference>
<dbReference type="InterPro" id="IPR002729">
    <property type="entry name" value="CRISPR-assoc_Cas1"/>
</dbReference>
<dbReference type="GO" id="GO:0003677">
    <property type="term" value="F:DNA binding"/>
    <property type="evidence" value="ECO:0007669"/>
    <property type="project" value="UniProtKB-KW"/>
</dbReference>
<accession>A0A841R0T8</accession>
<dbReference type="InterPro" id="IPR019855">
    <property type="entry name" value="CRISPR-assoc_Cas1_NMENI"/>
</dbReference>
<keyword evidence="4 10" id="KW-0378">Hydrolase</keyword>
<protein>
    <recommendedName>
        <fullName evidence="10">CRISPR-associated endonuclease Cas1</fullName>
        <ecNumber evidence="10">3.1.-.-</ecNumber>
    </recommendedName>
</protein>
<evidence type="ECO:0000256" key="7">
    <source>
        <dbReference type="ARBA" id="ARBA00023125"/>
    </source>
</evidence>
<evidence type="ECO:0000313" key="11">
    <source>
        <dbReference type="EMBL" id="MBB6477021.1"/>
    </source>
</evidence>
<proteinExistence type="inferred from homology"/>
<dbReference type="GO" id="GO:0051607">
    <property type="term" value="P:defense response to virus"/>
    <property type="evidence" value="ECO:0007669"/>
    <property type="project" value="UniProtKB-UniRule"/>
</dbReference>
<dbReference type="Gene3D" id="1.20.120.920">
    <property type="entry name" value="CRISPR-associated endonuclease Cas1, C-terminal domain"/>
    <property type="match status" value="1"/>
</dbReference>
<dbReference type="RefSeq" id="WP_159822135.1">
    <property type="nucleotide sequence ID" value="NZ_CABWNB010000001.1"/>
</dbReference>
<gene>
    <name evidence="10" type="primary">cas1</name>
    <name evidence="11" type="ORF">HNR45_000043</name>
</gene>
<evidence type="ECO:0000256" key="5">
    <source>
        <dbReference type="ARBA" id="ARBA00022842"/>
    </source>
</evidence>
<evidence type="ECO:0000256" key="6">
    <source>
        <dbReference type="ARBA" id="ARBA00023118"/>
    </source>
</evidence>
<dbReference type="PANTHER" id="PTHR34353">
    <property type="entry name" value="CRISPR-ASSOCIATED ENDONUCLEASE CAS1 1"/>
    <property type="match status" value="1"/>
</dbReference>
<evidence type="ECO:0000256" key="8">
    <source>
        <dbReference type="ARBA" id="ARBA00023211"/>
    </source>
</evidence>
<comment type="similarity">
    <text evidence="10">Belongs to the CRISPR-associated endonuclease Cas1 family.</text>
</comment>
<feature type="binding site" evidence="10">
    <location>
        <position position="221"/>
    </location>
    <ligand>
        <name>Mn(2+)</name>
        <dbReference type="ChEBI" id="CHEBI:29035"/>
    </ligand>
</feature>
<dbReference type="AlphaFoldDB" id="A0A841R0T8"/>
<evidence type="ECO:0000256" key="3">
    <source>
        <dbReference type="ARBA" id="ARBA00022759"/>
    </source>
</evidence>
<dbReference type="OrthoDB" id="9803119at2"/>
<evidence type="ECO:0000256" key="4">
    <source>
        <dbReference type="ARBA" id="ARBA00022801"/>
    </source>
</evidence>
<comment type="function">
    <text evidence="10">CRISPR (clustered regularly interspaced short palindromic repeat), is an adaptive immune system that provides protection against mobile genetic elements (viruses, transposable elements and conjugative plasmids). CRISPR clusters contain spacers, sequences complementary to antecedent mobile elements, and target invading nucleic acids. CRISPR clusters are transcribed and processed into CRISPR RNA (crRNA). Acts as a dsDNA endonuclease. Involved in the integration of spacer DNA into the CRISPR cassette.</text>
</comment>
<comment type="subunit">
    <text evidence="9 10">Homodimer, forms a heterotetramer with a Cas2 homodimer.</text>
</comment>
<dbReference type="PANTHER" id="PTHR34353:SF2">
    <property type="entry name" value="CRISPR-ASSOCIATED ENDONUCLEASE CAS1 1"/>
    <property type="match status" value="1"/>
</dbReference>
<dbReference type="EMBL" id="JACHHI010000001">
    <property type="protein sequence ID" value="MBB6477021.1"/>
    <property type="molecule type" value="Genomic_DNA"/>
</dbReference>
<keyword evidence="12" id="KW-1185">Reference proteome</keyword>
<keyword evidence="3 10" id="KW-0255">Endonuclease</keyword>
<feature type="binding site" evidence="10">
    <location>
        <position position="206"/>
    </location>
    <ligand>
        <name>Mn(2+)</name>
        <dbReference type="ChEBI" id="CHEBI:29035"/>
    </ligand>
</feature>
<dbReference type="GO" id="GO:0043571">
    <property type="term" value="P:maintenance of CRISPR repeat elements"/>
    <property type="evidence" value="ECO:0007669"/>
    <property type="project" value="UniProtKB-UniRule"/>
</dbReference>
<keyword evidence="7 10" id="KW-0238">DNA-binding</keyword>
<keyword evidence="1 10" id="KW-0540">Nuclease</keyword>
<keyword evidence="5 10" id="KW-0460">Magnesium</keyword>
<keyword evidence="2 10" id="KW-0479">Metal-binding</keyword>
<reference evidence="11 12" key="1">
    <citation type="submission" date="2020-08" db="EMBL/GenBank/DDBJ databases">
        <title>Genomic Encyclopedia of Type Strains, Phase IV (KMG-IV): sequencing the most valuable type-strain genomes for metagenomic binning, comparative biology and taxonomic classification.</title>
        <authorList>
            <person name="Goeker M."/>
        </authorList>
    </citation>
    <scope>NUCLEOTIDE SEQUENCE [LARGE SCALE GENOMIC DNA]</scope>
    <source>
        <strain evidence="11 12">DSM 21255</strain>
    </source>
</reference>
<dbReference type="InterPro" id="IPR050646">
    <property type="entry name" value="Cas1"/>
</dbReference>
<dbReference type="GO" id="GO:0016787">
    <property type="term" value="F:hydrolase activity"/>
    <property type="evidence" value="ECO:0007669"/>
    <property type="project" value="UniProtKB-KW"/>
</dbReference>
<dbReference type="Gene3D" id="3.100.10.20">
    <property type="entry name" value="CRISPR-associated endonuclease Cas1, N-terminal domain"/>
    <property type="match status" value="1"/>
</dbReference>
<keyword evidence="6 10" id="KW-0051">Antiviral defense</keyword>
<dbReference type="GeneID" id="93485329"/>